<proteinExistence type="inferred from homology"/>
<dbReference type="CDD" id="cd02181">
    <property type="entry name" value="GH16_fungal_Lam16A_glucanase"/>
    <property type="match status" value="1"/>
</dbReference>
<dbReference type="PANTHER" id="PTHR10963:SF24">
    <property type="entry name" value="GLYCOSIDASE C21B10.07-RELATED"/>
    <property type="match status" value="1"/>
</dbReference>
<feature type="signal peptide" evidence="6">
    <location>
        <begin position="1"/>
        <end position="22"/>
    </location>
</feature>
<name>A0AAN6SA06_9PEZI</name>
<dbReference type="EMBL" id="MU853755">
    <property type="protein sequence ID" value="KAK3945306.1"/>
    <property type="molecule type" value="Genomic_DNA"/>
</dbReference>
<evidence type="ECO:0000259" key="7">
    <source>
        <dbReference type="PROSITE" id="PS51762"/>
    </source>
</evidence>
<dbReference type="EC" id="3.2.1.6" evidence="3"/>
<accession>A0AAN6SA06</accession>
<dbReference type="AlphaFoldDB" id="A0AAN6SA06"/>
<evidence type="ECO:0000256" key="6">
    <source>
        <dbReference type="SAM" id="SignalP"/>
    </source>
</evidence>
<dbReference type="GO" id="GO:0052861">
    <property type="term" value="F:endo-1,3(4)-beta-glucanase activity"/>
    <property type="evidence" value="ECO:0007669"/>
    <property type="project" value="UniProtKB-EC"/>
</dbReference>
<keyword evidence="9" id="KW-1185">Reference proteome</keyword>
<evidence type="ECO:0000256" key="1">
    <source>
        <dbReference type="ARBA" id="ARBA00000124"/>
    </source>
</evidence>
<keyword evidence="5" id="KW-0326">Glycosidase</keyword>
<gene>
    <name evidence="8" type="ORF">QBC46DRAFT_433611</name>
</gene>
<dbReference type="InterPro" id="IPR050546">
    <property type="entry name" value="Glycosyl_Hydrlase_16"/>
</dbReference>
<evidence type="ECO:0000313" key="9">
    <source>
        <dbReference type="Proteomes" id="UP001303473"/>
    </source>
</evidence>
<evidence type="ECO:0000256" key="5">
    <source>
        <dbReference type="ARBA" id="ARBA00023295"/>
    </source>
</evidence>
<dbReference type="Pfam" id="PF26113">
    <property type="entry name" value="GH16_XgeA"/>
    <property type="match status" value="1"/>
</dbReference>
<evidence type="ECO:0000256" key="2">
    <source>
        <dbReference type="ARBA" id="ARBA00006865"/>
    </source>
</evidence>
<feature type="domain" description="GH16" evidence="7">
    <location>
        <begin position="31"/>
        <end position="341"/>
    </location>
</feature>
<protein>
    <recommendedName>
        <fullName evidence="3">endo-1,3(4)-beta-glucanase</fullName>
        <ecNumber evidence="3">3.2.1.6</ecNumber>
    </recommendedName>
</protein>
<dbReference type="InterPro" id="IPR000757">
    <property type="entry name" value="Beta-glucanase-like"/>
</dbReference>
<dbReference type="Proteomes" id="UP001303473">
    <property type="component" value="Unassembled WGS sequence"/>
</dbReference>
<evidence type="ECO:0000313" key="8">
    <source>
        <dbReference type="EMBL" id="KAK3945306.1"/>
    </source>
</evidence>
<sequence>MVLSTTALAALAAAAVAGVARAADYALVDQYDKTNFFSEFDFFSGPDPTHGYVDYVDATTANNRQLAGYAGGKGKGGNDAVYLGVDHVNVTQPSGTGRSSVRVSSRKAYTRGLFVADIAHMPAGSAQSSSCGLWPAFWMFGPNWPSSGEIDILEGVNSQQSNAVTLHTSDGCTIQNTAGAVASTKLVSSNCYGSTGCGQQTDEAGTFGSAFNAQGGGIYAVEWTDSAISVWFFPRDSATTQQLSSGGGNATAPPPDTSTFGQPLAAFVGGSSCSIDSHFRDHALTFNTAFCGDWAGKVWSSDAKCAALAGTCEEYVAANPAAFADAYWLINSVKVYQQQQAGNGAATRRSRLDTQSAKFRL</sequence>
<evidence type="ECO:0000256" key="4">
    <source>
        <dbReference type="ARBA" id="ARBA00022801"/>
    </source>
</evidence>
<dbReference type="PANTHER" id="PTHR10963">
    <property type="entry name" value="GLYCOSYL HYDROLASE-RELATED"/>
    <property type="match status" value="1"/>
</dbReference>
<reference evidence="9" key="1">
    <citation type="journal article" date="2023" name="Mol. Phylogenet. Evol.">
        <title>Genome-scale phylogeny and comparative genomics of the fungal order Sordariales.</title>
        <authorList>
            <person name="Hensen N."/>
            <person name="Bonometti L."/>
            <person name="Westerberg I."/>
            <person name="Brannstrom I.O."/>
            <person name="Guillou S."/>
            <person name="Cros-Aarteil S."/>
            <person name="Calhoun S."/>
            <person name="Haridas S."/>
            <person name="Kuo A."/>
            <person name="Mondo S."/>
            <person name="Pangilinan J."/>
            <person name="Riley R."/>
            <person name="LaButti K."/>
            <person name="Andreopoulos B."/>
            <person name="Lipzen A."/>
            <person name="Chen C."/>
            <person name="Yan M."/>
            <person name="Daum C."/>
            <person name="Ng V."/>
            <person name="Clum A."/>
            <person name="Steindorff A."/>
            <person name="Ohm R.A."/>
            <person name="Martin F."/>
            <person name="Silar P."/>
            <person name="Natvig D.O."/>
            <person name="Lalanne C."/>
            <person name="Gautier V."/>
            <person name="Ament-Velasquez S.L."/>
            <person name="Kruys A."/>
            <person name="Hutchinson M.I."/>
            <person name="Powell A.J."/>
            <person name="Barry K."/>
            <person name="Miller A.N."/>
            <person name="Grigoriev I.V."/>
            <person name="Debuchy R."/>
            <person name="Gladieux P."/>
            <person name="Hiltunen Thoren M."/>
            <person name="Johannesson H."/>
        </authorList>
    </citation>
    <scope>NUCLEOTIDE SEQUENCE [LARGE SCALE GENOMIC DNA]</scope>
    <source>
        <strain evidence="9">CBS 340.73</strain>
    </source>
</reference>
<dbReference type="InterPro" id="IPR013320">
    <property type="entry name" value="ConA-like_dom_sf"/>
</dbReference>
<keyword evidence="6" id="KW-0732">Signal</keyword>
<keyword evidence="4 8" id="KW-0378">Hydrolase</keyword>
<dbReference type="Gene3D" id="2.60.120.200">
    <property type="match status" value="1"/>
</dbReference>
<comment type="catalytic activity">
    <reaction evidence="1">
        <text>Endohydrolysis of (1-&gt;3)- or (1-&gt;4)-linkages in beta-D-glucans when the glucose residue whose reducing group is involved in the linkage to be hydrolyzed is itself substituted at C-3.</text>
        <dbReference type="EC" id="3.2.1.6"/>
    </reaction>
</comment>
<dbReference type="SUPFAM" id="SSF49899">
    <property type="entry name" value="Concanavalin A-like lectins/glucanases"/>
    <property type="match status" value="1"/>
</dbReference>
<dbReference type="FunFam" id="2.60.120.200:FF:000114">
    <property type="entry name" value="Probable endo-1,3(4)-beta-glucanase NFIA_089530"/>
    <property type="match status" value="1"/>
</dbReference>
<feature type="chain" id="PRO_5043036945" description="endo-1,3(4)-beta-glucanase" evidence="6">
    <location>
        <begin position="23"/>
        <end position="361"/>
    </location>
</feature>
<dbReference type="PROSITE" id="PS51762">
    <property type="entry name" value="GH16_2"/>
    <property type="match status" value="1"/>
</dbReference>
<comment type="similarity">
    <text evidence="2">Belongs to the glycosyl hydrolase 16 family.</text>
</comment>
<dbReference type="GO" id="GO:0009251">
    <property type="term" value="P:glucan catabolic process"/>
    <property type="evidence" value="ECO:0007669"/>
    <property type="project" value="TreeGrafter"/>
</dbReference>
<evidence type="ECO:0000256" key="3">
    <source>
        <dbReference type="ARBA" id="ARBA00012599"/>
    </source>
</evidence>
<comment type="caution">
    <text evidence="8">The sequence shown here is derived from an EMBL/GenBank/DDBJ whole genome shotgun (WGS) entry which is preliminary data.</text>
</comment>
<organism evidence="8 9">
    <name type="scientific">Diplogelasinospora grovesii</name>
    <dbReference type="NCBI Taxonomy" id="303347"/>
    <lineage>
        <taxon>Eukaryota</taxon>
        <taxon>Fungi</taxon>
        <taxon>Dikarya</taxon>
        <taxon>Ascomycota</taxon>
        <taxon>Pezizomycotina</taxon>
        <taxon>Sordariomycetes</taxon>
        <taxon>Sordariomycetidae</taxon>
        <taxon>Sordariales</taxon>
        <taxon>Diplogelasinosporaceae</taxon>
        <taxon>Diplogelasinospora</taxon>
    </lineage>
</organism>